<organism evidence="1 2">
    <name type="scientific">Trichinella zimbabwensis</name>
    <dbReference type="NCBI Taxonomy" id="268475"/>
    <lineage>
        <taxon>Eukaryota</taxon>
        <taxon>Metazoa</taxon>
        <taxon>Ecdysozoa</taxon>
        <taxon>Nematoda</taxon>
        <taxon>Enoplea</taxon>
        <taxon>Dorylaimia</taxon>
        <taxon>Trichinellida</taxon>
        <taxon>Trichinellidae</taxon>
        <taxon>Trichinella</taxon>
    </lineage>
</organism>
<sequence>MPDGVSRSARSKATTAFLDMSVRSLILLEPSRIRLLYCHCANNVSSQVEMVRFILELPLLLTEIQSTAHESQNTFYLKLKLKINT</sequence>
<dbReference type="AlphaFoldDB" id="A0A0V1HJY1"/>
<protein>
    <submittedName>
        <fullName evidence="1">Uncharacterized protein</fullName>
    </submittedName>
</protein>
<name>A0A0V1HJY1_9BILA</name>
<accession>A0A0V1HJY1</accession>
<reference evidence="1 2" key="1">
    <citation type="submission" date="2015-01" db="EMBL/GenBank/DDBJ databases">
        <title>Evolution of Trichinella species and genotypes.</title>
        <authorList>
            <person name="Korhonen P.K."/>
            <person name="Edoardo P."/>
            <person name="Giuseppe L.R."/>
            <person name="Gasser R.B."/>
        </authorList>
    </citation>
    <scope>NUCLEOTIDE SEQUENCE [LARGE SCALE GENOMIC DNA]</scope>
    <source>
        <strain evidence="1">ISS1029</strain>
    </source>
</reference>
<gene>
    <name evidence="1" type="ORF">T11_485</name>
</gene>
<dbReference type="Proteomes" id="UP000055024">
    <property type="component" value="Unassembled WGS sequence"/>
</dbReference>
<evidence type="ECO:0000313" key="1">
    <source>
        <dbReference type="EMBL" id="KRZ10941.1"/>
    </source>
</evidence>
<keyword evidence="2" id="KW-1185">Reference proteome</keyword>
<dbReference type="EMBL" id="JYDP01000054">
    <property type="protein sequence ID" value="KRZ10941.1"/>
    <property type="molecule type" value="Genomic_DNA"/>
</dbReference>
<evidence type="ECO:0000313" key="2">
    <source>
        <dbReference type="Proteomes" id="UP000055024"/>
    </source>
</evidence>
<proteinExistence type="predicted"/>
<comment type="caution">
    <text evidence="1">The sequence shown here is derived from an EMBL/GenBank/DDBJ whole genome shotgun (WGS) entry which is preliminary data.</text>
</comment>